<keyword evidence="3" id="KW-0472">Membrane</keyword>
<dbReference type="SUPFAM" id="SSF111384">
    <property type="entry name" value="OmpH-like"/>
    <property type="match status" value="1"/>
</dbReference>
<sequence>MPYGKREGLQLLKLEKKQVKLVTVAIALFFVLGIVGLALSQSHLSYAAGASSQSNIGVINEQMVISQHPDIAKVQETMNSEIDQAKKDFDAKTASMNDQEKQQYYSQTSQRLSLKQQELMAPILDKVRSAIQEVAAAKGLTVVLDKSNVVYGGQDITDEVLKKIGASK</sequence>
<keyword evidence="3" id="KW-0812">Transmembrane</keyword>
<keyword evidence="3" id="KW-1133">Transmembrane helix</keyword>
<dbReference type="EMBL" id="FQZD01000008">
    <property type="protein sequence ID" value="SHI86919.1"/>
    <property type="molecule type" value="Genomic_DNA"/>
</dbReference>
<proteinExistence type="inferred from homology"/>
<reference evidence="4 5" key="1">
    <citation type="submission" date="2016-11" db="EMBL/GenBank/DDBJ databases">
        <authorList>
            <person name="Varghese N."/>
            <person name="Submissions S."/>
        </authorList>
    </citation>
    <scope>NUCLEOTIDE SEQUENCE [LARGE SCALE GENOMIC DNA]</scope>
    <source>
        <strain evidence="4 5">DSM 15287</strain>
    </source>
</reference>
<dbReference type="SMART" id="SM00935">
    <property type="entry name" value="OmpH"/>
    <property type="match status" value="1"/>
</dbReference>
<evidence type="ECO:0000256" key="3">
    <source>
        <dbReference type="SAM" id="Phobius"/>
    </source>
</evidence>
<dbReference type="Gene3D" id="3.30.910.20">
    <property type="entry name" value="Skp domain"/>
    <property type="match status" value="1"/>
</dbReference>
<dbReference type="GO" id="GO:0051082">
    <property type="term" value="F:unfolded protein binding"/>
    <property type="evidence" value="ECO:0007669"/>
    <property type="project" value="InterPro"/>
</dbReference>
<dbReference type="PANTHER" id="PTHR35089:SF1">
    <property type="entry name" value="CHAPERONE PROTEIN SKP"/>
    <property type="match status" value="1"/>
</dbReference>
<dbReference type="GO" id="GO:0050821">
    <property type="term" value="P:protein stabilization"/>
    <property type="evidence" value="ECO:0007669"/>
    <property type="project" value="TreeGrafter"/>
</dbReference>
<dbReference type="AlphaFoldDB" id="A0A1M6END8"/>
<feature type="transmembrane region" description="Helical" evidence="3">
    <location>
        <begin position="21"/>
        <end position="39"/>
    </location>
</feature>
<comment type="similarity">
    <text evidence="1">Belongs to the Skp family.</text>
</comment>
<gene>
    <name evidence="4" type="ORF">SAMN02745170_01252</name>
</gene>
<evidence type="ECO:0000256" key="1">
    <source>
        <dbReference type="ARBA" id="ARBA00009091"/>
    </source>
</evidence>
<name>A0A1M6END8_9FIRM</name>
<keyword evidence="2" id="KW-0732">Signal</keyword>
<evidence type="ECO:0000313" key="4">
    <source>
        <dbReference type="EMBL" id="SHI86919.1"/>
    </source>
</evidence>
<dbReference type="InterPro" id="IPR024930">
    <property type="entry name" value="Skp_dom_sf"/>
</dbReference>
<dbReference type="PANTHER" id="PTHR35089">
    <property type="entry name" value="CHAPERONE PROTEIN SKP"/>
    <property type="match status" value="1"/>
</dbReference>
<organism evidence="4 5">
    <name type="scientific">Propionispora hippei DSM 15287</name>
    <dbReference type="NCBI Taxonomy" id="1123003"/>
    <lineage>
        <taxon>Bacteria</taxon>
        <taxon>Bacillati</taxon>
        <taxon>Bacillota</taxon>
        <taxon>Negativicutes</taxon>
        <taxon>Selenomonadales</taxon>
        <taxon>Sporomusaceae</taxon>
        <taxon>Propionispora</taxon>
    </lineage>
</organism>
<dbReference type="Pfam" id="PF03938">
    <property type="entry name" value="OmpH"/>
    <property type="match status" value="1"/>
</dbReference>
<evidence type="ECO:0000313" key="5">
    <source>
        <dbReference type="Proteomes" id="UP000322917"/>
    </source>
</evidence>
<dbReference type="Proteomes" id="UP000322917">
    <property type="component" value="Unassembled WGS sequence"/>
</dbReference>
<dbReference type="InterPro" id="IPR005632">
    <property type="entry name" value="Chaperone_Skp"/>
</dbReference>
<keyword evidence="5" id="KW-1185">Reference proteome</keyword>
<accession>A0A1M6END8</accession>
<evidence type="ECO:0000256" key="2">
    <source>
        <dbReference type="ARBA" id="ARBA00022729"/>
    </source>
</evidence>
<dbReference type="GO" id="GO:0005829">
    <property type="term" value="C:cytosol"/>
    <property type="evidence" value="ECO:0007669"/>
    <property type="project" value="TreeGrafter"/>
</dbReference>
<protein>
    <submittedName>
        <fullName evidence="4">Outer membrane protein</fullName>
    </submittedName>
</protein>